<dbReference type="Pfam" id="PF22244">
    <property type="entry name" value="GCE_fung"/>
    <property type="match status" value="1"/>
</dbReference>
<comment type="catalytic activity">
    <reaction evidence="6">
        <text>a 4-O-methyl-alpha-D-glucuronosyl ester derivative + H2O = 4-O-methyl-alpha-D-glucuronate derivative + an alcohol + H(+)</text>
        <dbReference type="Rhea" id="RHEA:67452"/>
        <dbReference type="ChEBI" id="CHEBI:15377"/>
        <dbReference type="ChEBI" id="CHEBI:15378"/>
        <dbReference type="ChEBI" id="CHEBI:30879"/>
        <dbReference type="ChEBI" id="CHEBI:171667"/>
        <dbReference type="ChEBI" id="CHEBI:171668"/>
        <dbReference type="EC" id="3.1.1.117"/>
    </reaction>
    <physiologicalReaction direction="left-to-right" evidence="6">
        <dbReference type="Rhea" id="RHEA:67453"/>
    </physiologicalReaction>
</comment>
<sequence length="122" mass="13075">MTTWPWAVSRIIDALETMPEANINTKCLAITGCSRNGKGTLVADALDEGIALTLPQESGSGGDACWRLSDTEQVAGYVVQTSAEIVRENVWFSKSFVAFAPRNTSCSPGDREHGLCVVEPAK</sequence>
<dbReference type="Gene3D" id="3.40.50.1820">
    <property type="entry name" value="alpha/beta hydrolase"/>
    <property type="match status" value="1"/>
</dbReference>
<dbReference type="InParanoid" id="A0A2J6TRK1"/>
<reference evidence="9 10" key="1">
    <citation type="submission" date="2016-04" db="EMBL/GenBank/DDBJ databases">
        <title>A degradative enzymes factory behind the ericoid mycorrhizal symbiosis.</title>
        <authorList>
            <consortium name="DOE Joint Genome Institute"/>
            <person name="Martino E."/>
            <person name="Morin E."/>
            <person name="Grelet G."/>
            <person name="Kuo A."/>
            <person name="Kohler A."/>
            <person name="Daghino S."/>
            <person name="Barry K."/>
            <person name="Choi C."/>
            <person name="Cichocki N."/>
            <person name="Clum A."/>
            <person name="Copeland A."/>
            <person name="Hainaut M."/>
            <person name="Haridas S."/>
            <person name="Labutti K."/>
            <person name="Lindquist E."/>
            <person name="Lipzen A."/>
            <person name="Khouja H.-R."/>
            <person name="Murat C."/>
            <person name="Ohm R."/>
            <person name="Olson A."/>
            <person name="Spatafora J."/>
            <person name="Veneault-Fourrey C."/>
            <person name="Henrissat B."/>
            <person name="Grigoriev I."/>
            <person name="Martin F."/>
            <person name="Perotto S."/>
        </authorList>
    </citation>
    <scope>NUCLEOTIDE SEQUENCE [LARGE SCALE GENOMIC DNA]</scope>
    <source>
        <strain evidence="9 10">E</strain>
    </source>
</reference>
<keyword evidence="5" id="KW-0439">Lignin degradation</keyword>
<proteinExistence type="inferred from homology"/>
<evidence type="ECO:0000256" key="1">
    <source>
        <dbReference type="ARBA" id="ARBA00010092"/>
    </source>
</evidence>
<organism evidence="9 10">
    <name type="scientific">Hyaloscypha bicolor E</name>
    <dbReference type="NCBI Taxonomy" id="1095630"/>
    <lineage>
        <taxon>Eukaryota</taxon>
        <taxon>Fungi</taxon>
        <taxon>Dikarya</taxon>
        <taxon>Ascomycota</taxon>
        <taxon>Pezizomycotina</taxon>
        <taxon>Leotiomycetes</taxon>
        <taxon>Helotiales</taxon>
        <taxon>Hyaloscyphaceae</taxon>
        <taxon>Hyaloscypha</taxon>
        <taxon>Hyaloscypha bicolor</taxon>
    </lineage>
</organism>
<accession>A0A2J6TRK1</accession>
<keyword evidence="10" id="KW-1185">Reference proteome</keyword>
<dbReference type="Proteomes" id="UP000235371">
    <property type="component" value="Unassembled WGS sequence"/>
</dbReference>
<name>A0A2J6TRK1_9HELO</name>
<dbReference type="InterPro" id="IPR029058">
    <property type="entry name" value="AB_hydrolase_fold"/>
</dbReference>
<dbReference type="STRING" id="1095630.A0A2J6TRK1"/>
<evidence type="ECO:0000256" key="2">
    <source>
        <dbReference type="ARBA" id="ARBA00022487"/>
    </source>
</evidence>
<dbReference type="GO" id="GO:0046274">
    <property type="term" value="P:lignin catabolic process"/>
    <property type="evidence" value="ECO:0007669"/>
    <property type="project" value="UniProtKB-KW"/>
</dbReference>
<dbReference type="EMBL" id="KZ613746">
    <property type="protein sequence ID" value="PMD65588.1"/>
    <property type="molecule type" value="Genomic_DNA"/>
</dbReference>
<feature type="domain" description="4-O-methyl-glucuronoyl methylesterase-like" evidence="8">
    <location>
        <begin position="1"/>
        <end position="118"/>
    </location>
</feature>
<dbReference type="EC" id="3.1.1.117" evidence="7"/>
<dbReference type="RefSeq" id="XP_024742492.1">
    <property type="nucleotide sequence ID" value="XM_024886387.1"/>
</dbReference>
<dbReference type="InterPro" id="IPR054579">
    <property type="entry name" value="GCE-like_dom"/>
</dbReference>
<keyword evidence="2" id="KW-0719">Serine esterase</keyword>
<evidence type="ECO:0000313" key="10">
    <source>
        <dbReference type="Proteomes" id="UP000235371"/>
    </source>
</evidence>
<dbReference type="OrthoDB" id="3781271at2759"/>
<evidence type="ECO:0000256" key="6">
    <source>
        <dbReference type="ARBA" id="ARBA00024511"/>
    </source>
</evidence>
<dbReference type="AlphaFoldDB" id="A0A2J6TRK1"/>
<keyword evidence="3" id="KW-0732">Signal</keyword>
<evidence type="ECO:0000259" key="8">
    <source>
        <dbReference type="Pfam" id="PF22244"/>
    </source>
</evidence>
<evidence type="ECO:0000256" key="7">
    <source>
        <dbReference type="ARBA" id="ARBA00026105"/>
    </source>
</evidence>
<evidence type="ECO:0000256" key="5">
    <source>
        <dbReference type="ARBA" id="ARBA00023185"/>
    </source>
</evidence>
<evidence type="ECO:0000256" key="4">
    <source>
        <dbReference type="ARBA" id="ARBA00022801"/>
    </source>
</evidence>
<protein>
    <recommendedName>
        <fullName evidence="7">(4-O-methyl)-D-glucuronate--lignin esterase</fullName>
        <ecNumber evidence="7">3.1.1.117</ecNumber>
    </recommendedName>
</protein>
<evidence type="ECO:0000256" key="3">
    <source>
        <dbReference type="ARBA" id="ARBA00022729"/>
    </source>
</evidence>
<gene>
    <name evidence="9" type="ORF">K444DRAFT_659778</name>
</gene>
<comment type="similarity">
    <text evidence="1">Belongs to the carbohydrate esterase 15 (CE15) family.</text>
</comment>
<dbReference type="GO" id="GO:0052689">
    <property type="term" value="F:carboxylic ester hydrolase activity"/>
    <property type="evidence" value="ECO:0007669"/>
    <property type="project" value="UniProtKB-KW"/>
</dbReference>
<keyword evidence="4" id="KW-0378">Hydrolase</keyword>
<dbReference type="GeneID" id="36594464"/>
<evidence type="ECO:0000313" key="9">
    <source>
        <dbReference type="EMBL" id="PMD65588.1"/>
    </source>
</evidence>